<dbReference type="Pfam" id="PF21858">
    <property type="entry name" value="DUF6914"/>
    <property type="match status" value="1"/>
</dbReference>
<name>A0A0N1HEU4_9EURO</name>
<dbReference type="OrthoDB" id="2679825at2759"/>
<comment type="caution">
    <text evidence="2">The sequence shown here is derived from an EMBL/GenBank/DDBJ whole genome shotgun (WGS) entry which is preliminary data.</text>
</comment>
<proteinExistence type="predicted"/>
<dbReference type="Proteomes" id="UP000038010">
    <property type="component" value="Unassembled WGS sequence"/>
</dbReference>
<dbReference type="InterPro" id="IPR054208">
    <property type="entry name" value="DUF6914"/>
</dbReference>
<gene>
    <name evidence="2" type="ORF">AB675_7011</name>
</gene>
<sequence>MSTITLSPAAPLTHTHSTQPPTPPLSRHSSRPSYFRSLSSTASIPQSRTNKPRLYLGLYPRGSGTSSFQSPSNCDSFHWALVVGPQTFSKKDPGTRYHVAHSDESGRAFLYEESDLLGSATNIPLCRITLAKVKDPARLTTLLRSLPSPNSGPSETCLSWARSAFQTLVADDSCLSSYLKPEAWENVEARARSYYKRKRGMRRFTETGDGVVWDPESVATWNFWENRETCA</sequence>
<feature type="region of interest" description="Disordered" evidence="1">
    <location>
        <begin position="1"/>
        <end position="47"/>
    </location>
</feature>
<accession>A0A0N1HEU4</accession>
<dbReference type="EMBL" id="LFJN01000005">
    <property type="protein sequence ID" value="KPI43475.1"/>
    <property type="molecule type" value="Genomic_DNA"/>
</dbReference>
<organism evidence="2 3">
    <name type="scientific">Cyphellophora attinorum</name>
    <dbReference type="NCBI Taxonomy" id="1664694"/>
    <lineage>
        <taxon>Eukaryota</taxon>
        <taxon>Fungi</taxon>
        <taxon>Dikarya</taxon>
        <taxon>Ascomycota</taxon>
        <taxon>Pezizomycotina</taxon>
        <taxon>Eurotiomycetes</taxon>
        <taxon>Chaetothyriomycetidae</taxon>
        <taxon>Chaetothyriales</taxon>
        <taxon>Cyphellophoraceae</taxon>
        <taxon>Cyphellophora</taxon>
    </lineage>
</organism>
<dbReference type="RefSeq" id="XP_018003438.1">
    <property type="nucleotide sequence ID" value="XM_018147346.1"/>
</dbReference>
<keyword evidence="3" id="KW-1185">Reference proteome</keyword>
<dbReference type="AlphaFoldDB" id="A0A0N1HEU4"/>
<protein>
    <submittedName>
        <fullName evidence="2">Uncharacterized protein</fullName>
    </submittedName>
</protein>
<evidence type="ECO:0000313" key="3">
    <source>
        <dbReference type="Proteomes" id="UP000038010"/>
    </source>
</evidence>
<reference evidence="2 3" key="1">
    <citation type="submission" date="2015-06" db="EMBL/GenBank/DDBJ databases">
        <title>Draft genome of the ant-associated black yeast Phialophora attae CBS 131958.</title>
        <authorList>
            <person name="Moreno L.F."/>
            <person name="Stielow B.J."/>
            <person name="de Hoog S."/>
            <person name="Vicente V.A."/>
            <person name="Weiss V.A."/>
            <person name="de Vries M."/>
            <person name="Cruz L.M."/>
            <person name="Souza E.M."/>
        </authorList>
    </citation>
    <scope>NUCLEOTIDE SEQUENCE [LARGE SCALE GENOMIC DNA]</scope>
    <source>
        <strain evidence="2 3">CBS 131958</strain>
    </source>
</reference>
<feature type="compositionally biased region" description="Low complexity" evidence="1">
    <location>
        <begin position="31"/>
        <end position="40"/>
    </location>
</feature>
<dbReference type="GeneID" id="28739226"/>
<dbReference type="VEuPathDB" id="FungiDB:AB675_7011"/>
<evidence type="ECO:0000313" key="2">
    <source>
        <dbReference type="EMBL" id="KPI43475.1"/>
    </source>
</evidence>
<evidence type="ECO:0000256" key="1">
    <source>
        <dbReference type="SAM" id="MobiDB-lite"/>
    </source>
</evidence>